<evidence type="ECO:0000256" key="1">
    <source>
        <dbReference type="ARBA" id="ARBA00001933"/>
    </source>
</evidence>
<evidence type="ECO:0000256" key="4">
    <source>
        <dbReference type="PIRSR" id="PIRSR618319-50"/>
    </source>
</evidence>
<dbReference type="Proteomes" id="UP000281904">
    <property type="component" value="Chromosome"/>
</dbReference>
<dbReference type="InterPro" id="IPR006337">
    <property type="entry name" value="DgaE-like"/>
</dbReference>
<keyword evidence="5" id="KW-0808">Transferase</keyword>
<proteinExistence type="inferred from homology"/>
<gene>
    <name evidence="5" type="primary">selA_2</name>
    <name evidence="5" type="ORF">NCTC10036_02044</name>
</gene>
<feature type="modified residue" description="N6-(pyridoxal phosphate)lysine" evidence="4">
    <location>
        <position position="213"/>
    </location>
</feature>
<dbReference type="FunFam" id="3.40.640.10:FF:000056">
    <property type="entry name" value="SelA-like pyridoxal phosphate-dependent enzyme"/>
    <property type="match status" value="1"/>
</dbReference>
<reference evidence="5 6" key="1">
    <citation type="submission" date="2018-12" db="EMBL/GenBank/DDBJ databases">
        <authorList>
            <consortium name="Pathogen Informatics"/>
        </authorList>
    </citation>
    <scope>NUCLEOTIDE SEQUENCE [LARGE SCALE GENOMIC DNA]</scope>
    <source>
        <strain evidence="5 6">NCTC10036</strain>
    </source>
</reference>
<dbReference type="InterPro" id="IPR015421">
    <property type="entry name" value="PyrdxlP-dep_Trfase_major"/>
</dbReference>
<dbReference type="GO" id="GO:0004125">
    <property type="term" value="F:L-seryl-tRNA(Sec) selenium transferase activity"/>
    <property type="evidence" value="ECO:0007669"/>
    <property type="project" value="UniProtKB-EC"/>
</dbReference>
<name>A0A448SB63_SERRU</name>
<dbReference type="Gene3D" id="3.40.640.10">
    <property type="entry name" value="Type I PLP-dependent aspartate aminotransferase-like (Major domain)"/>
    <property type="match status" value="1"/>
</dbReference>
<dbReference type="Pfam" id="PF03841">
    <property type="entry name" value="SelA"/>
    <property type="match status" value="1"/>
</dbReference>
<dbReference type="EMBL" id="LR134493">
    <property type="protein sequence ID" value="VEI64939.1"/>
    <property type="molecule type" value="Genomic_DNA"/>
</dbReference>
<dbReference type="InterPro" id="IPR015424">
    <property type="entry name" value="PyrdxlP-dep_Trfase"/>
</dbReference>
<dbReference type="EC" id="2.9.1.1" evidence="5"/>
<protein>
    <submittedName>
        <fullName evidence="5">L-seryl-tRNA(Sec) selenium transferase</fullName>
        <ecNumber evidence="5">2.9.1.1</ecNumber>
    </submittedName>
</protein>
<dbReference type="SUPFAM" id="SSF53383">
    <property type="entry name" value="PLP-dependent transferases"/>
    <property type="match status" value="1"/>
</dbReference>
<evidence type="ECO:0000256" key="3">
    <source>
        <dbReference type="ARBA" id="ARBA00044507"/>
    </source>
</evidence>
<keyword evidence="2 4" id="KW-0663">Pyridoxal phosphate</keyword>
<organism evidence="5 6">
    <name type="scientific">Serratia rubidaea</name>
    <name type="common">Serratia marinorubra</name>
    <dbReference type="NCBI Taxonomy" id="61652"/>
    <lineage>
        <taxon>Bacteria</taxon>
        <taxon>Pseudomonadati</taxon>
        <taxon>Pseudomonadota</taxon>
        <taxon>Gammaproteobacteria</taxon>
        <taxon>Enterobacterales</taxon>
        <taxon>Yersiniaceae</taxon>
        <taxon>Serratia</taxon>
    </lineage>
</organism>
<dbReference type="PANTHER" id="PTHR32328">
    <property type="entry name" value="L-SERYL-TRNA(SEC) SELENIUM TRANSFERASE"/>
    <property type="match status" value="1"/>
</dbReference>
<comment type="similarity">
    <text evidence="3">Belongs to the SelA family.</text>
</comment>
<sequence length="371" mass="39881">MSSIYEKYNLKQVINTSGRMTILGVSTPSQTVIDAVDYGLNHYFEIKDLVDKTGAYIAKLLNAEDAVVVSCASAGIAQSVAAVIVRDNANLLVNLHSAPVNEPREIVLPRGHNVNFGAPVDTMVALGGGKVVEAGYANECSPQQLAASITPQTAAILYVKSHHCVQKSMLSVEQAAEVARRHNLPLIVDAAAEEDLTSYYQMGADLVIYSGAKAIEGPTSGLVIGRKQYVAWVKQQSGGIGRAMKVGKEGILGLTQAIESYLTQEKTSGAQMVERMSAFITNLNTLHGVSAQTVWDSAGRDIARAEITFDEAAIGISTTELVQALKNGEIAIYFRGYKANEGKIEVDVRSVDETQLMTVFTCIKRLLEKQA</sequence>
<accession>A0A448SB63</accession>
<dbReference type="NCBIfam" id="TIGR01437">
    <property type="entry name" value="selA_rel"/>
    <property type="match status" value="1"/>
</dbReference>
<evidence type="ECO:0000313" key="5">
    <source>
        <dbReference type="EMBL" id="VEI64939.1"/>
    </source>
</evidence>
<comment type="cofactor">
    <cofactor evidence="1 4">
        <name>pyridoxal 5'-phosphate</name>
        <dbReference type="ChEBI" id="CHEBI:597326"/>
    </cofactor>
</comment>
<evidence type="ECO:0000256" key="2">
    <source>
        <dbReference type="ARBA" id="ARBA00022898"/>
    </source>
</evidence>
<dbReference type="InterPro" id="IPR018319">
    <property type="entry name" value="SelA-like"/>
</dbReference>
<evidence type="ECO:0000313" key="6">
    <source>
        <dbReference type="Proteomes" id="UP000281904"/>
    </source>
</evidence>
<dbReference type="PANTHER" id="PTHR32328:SF0">
    <property type="entry name" value="L-SERYL-TRNA(SEC) SELENIUM TRANSFERASE"/>
    <property type="match status" value="1"/>
</dbReference>
<dbReference type="RefSeq" id="WP_126531239.1">
    <property type="nucleotide sequence ID" value="NZ_JAMWJM010000004.1"/>
</dbReference>
<dbReference type="AlphaFoldDB" id="A0A448SB63"/>